<evidence type="ECO:0000256" key="8">
    <source>
        <dbReference type="PIRSR" id="PIRSR601952-2"/>
    </source>
</evidence>
<evidence type="ECO:0000256" key="4">
    <source>
        <dbReference type="ARBA" id="ARBA00022801"/>
    </source>
</evidence>
<sequence length="434" mass="47381">MRSAVLLLAITGLLPATIYAAPKNIIYMIGDGMGPSYVSAYRYYQHDPASVTVTTTLYDDLLTGMAGTYPDDDTVVTDSAASATALATGIKSFNGAISVDRQHIPIGTMMQLAKRLGKANGIVASSQVNHATPAAFLAHSSSRRNMNDIADMYLDYRIDGKPVADLIMGGGTQYFVREDRNLITGFTELGYQYVDDYNQLDNLTRLPAMALLTESALPAVLNSDYDSMLGPLTAKALQLLSTADKGFVLMVEGSQIDWCGHDNDIACAMAEMHDFAQAIKVAKAYVDANPDTLLIITADHETGGLSLGSAGVYEWRTDVIKKVKATGREIARQLQQLENQQDIHKRFTELTGISLDKAQLNLLFTALQDEDEKIGRNQILQFINEKSYTGWTTGGHTAADVPVMAYGMQAEQFRGFMDNTAIAKKLIQFIQQTK</sequence>
<dbReference type="SMART" id="SM00098">
    <property type="entry name" value="alkPPc"/>
    <property type="match status" value="1"/>
</dbReference>
<comment type="caution">
    <text evidence="10">The sequence shown here is derived from an EMBL/GenBank/DDBJ whole genome shotgun (WGS) entry which is preliminary data.</text>
</comment>
<dbReference type="STRING" id="336831.WG68_09690"/>
<comment type="cofactor">
    <cofactor evidence="8">
        <name>Zn(2+)</name>
        <dbReference type="ChEBI" id="CHEBI:29105"/>
    </cofactor>
    <text evidence="8">Binds 2 Zn(2+) ions.</text>
</comment>
<evidence type="ECO:0000256" key="2">
    <source>
        <dbReference type="ARBA" id="ARBA00022553"/>
    </source>
</evidence>
<dbReference type="GO" id="GO:0004035">
    <property type="term" value="F:alkaline phosphatase activity"/>
    <property type="evidence" value="ECO:0007669"/>
    <property type="project" value="TreeGrafter"/>
</dbReference>
<organism evidence="10 11">
    <name type="scientific">Arsukibacterium ikkense</name>
    <dbReference type="NCBI Taxonomy" id="336831"/>
    <lineage>
        <taxon>Bacteria</taxon>
        <taxon>Pseudomonadati</taxon>
        <taxon>Pseudomonadota</taxon>
        <taxon>Gammaproteobacteria</taxon>
        <taxon>Chromatiales</taxon>
        <taxon>Chromatiaceae</taxon>
        <taxon>Arsukibacterium</taxon>
    </lineage>
</organism>
<dbReference type="Pfam" id="PF00245">
    <property type="entry name" value="Alk_phosphatase"/>
    <property type="match status" value="1"/>
</dbReference>
<keyword evidence="5 8" id="KW-0862">Zinc</keyword>
<feature type="binding site" evidence="8">
    <location>
        <position position="257"/>
    </location>
    <ligand>
        <name>Zn(2+)</name>
        <dbReference type="ChEBI" id="CHEBI:29105"/>
        <label>2</label>
    </ligand>
</feature>
<name>A0A0M2V482_9GAMM</name>
<dbReference type="InterPro" id="IPR017850">
    <property type="entry name" value="Alkaline_phosphatase_core_sf"/>
</dbReference>
<evidence type="ECO:0000313" key="10">
    <source>
        <dbReference type="EMBL" id="KKO45642.1"/>
    </source>
</evidence>
<keyword evidence="3 8" id="KW-0479">Metal-binding</keyword>
<feature type="binding site" evidence="8">
    <location>
        <position position="252"/>
    </location>
    <ligand>
        <name>Mg(2+)</name>
        <dbReference type="ChEBI" id="CHEBI:18420"/>
    </ligand>
</feature>
<feature type="binding site" evidence="8">
    <location>
        <position position="130"/>
    </location>
    <ligand>
        <name>Mg(2+)</name>
        <dbReference type="ChEBI" id="CHEBI:18420"/>
    </ligand>
</feature>
<evidence type="ECO:0000313" key="11">
    <source>
        <dbReference type="Proteomes" id="UP000034228"/>
    </source>
</evidence>
<evidence type="ECO:0000256" key="7">
    <source>
        <dbReference type="PIRSR" id="PIRSR601952-1"/>
    </source>
</evidence>
<dbReference type="RefSeq" id="WP_046557488.1">
    <property type="nucleotide sequence ID" value="NZ_LAHO01000008.1"/>
</dbReference>
<dbReference type="InterPro" id="IPR018299">
    <property type="entry name" value="Alkaline_phosphatase_AS"/>
</dbReference>
<protein>
    <submittedName>
        <fullName evidence="10">Alkaline phosphatase</fullName>
    </submittedName>
</protein>
<dbReference type="PANTHER" id="PTHR11596:SF5">
    <property type="entry name" value="ALKALINE PHOSPHATASE"/>
    <property type="match status" value="1"/>
</dbReference>
<evidence type="ECO:0000256" key="1">
    <source>
        <dbReference type="ARBA" id="ARBA00005984"/>
    </source>
</evidence>
<dbReference type="OrthoDB" id="9794455at2"/>
<feature type="active site" description="Phosphoserine intermediate" evidence="7">
    <location>
        <position position="79"/>
    </location>
</feature>
<feature type="binding site" evidence="8">
    <location>
        <position position="396"/>
    </location>
    <ligand>
        <name>Zn(2+)</name>
        <dbReference type="ChEBI" id="CHEBI:29105"/>
        <label>2</label>
    </ligand>
</feature>
<dbReference type="PRINTS" id="PR00113">
    <property type="entry name" value="ALKPHPHTASE"/>
</dbReference>
<dbReference type="CDD" id="cd16012">
    <property type="entry name" value="ALP"/>
    <property type="match status" value="1"/>
</dbReference>
<feature type="binding site" evidence="8">
    <location>
        <position position="132"/>
    </location>
    <ligand>
        <name>Mg(2+)</name>
        <dbReference type="ChEBI" id="CHEBI:18420"/>
    </ligand>
</feature>
<dbReference type="EMBL" id="LAHO01000008">
    <property type="protein sequence ID" value="KKO45642.1"/>
    <property type="molecule type" value="Genomic_DNA"/>
</dbReference>
<dbReference type="PANTHER" id="PTHR11596">
    <property type="entry name" value="ALKALINE PHOSPHATASE"/>
    <property type="match status" value="1"/>
</dbReference>
<dbReference type="Gene3D" id="1.10.60.40">
    <property type="match status" value="1"/>
</dbReference>
<keyword evidence="6 8" id="KW-0460">Magnesium</keyword>
<evidence type="ECO:0000256" key="5">
    <source>
        <dbReference type="ARBA" id="ARBA00022833"/>
    </source>
</evidence>
<keyword evidence="11" id="KW-1185">Reference proteome</keyword>
<dbReference type="Proteomes" id="UP000034228">
    <property type="component" value="Unassembled WGS sequence"/>
</dbReference>
<accession>A0A0M2V482</accession>
<feature type="binding site" evidence="8">
    <location>
        <position position="31"/>
    </location>
    <ligand>
        <name>Zn(2+)</name>
        <dbReference type="ChEBI" id="CHEBI:29105"/>
        <label>2</label>
    </ligand>
</feature>
<keyword evidence="4" id="KW-0378">Hydrolase</keyword>
<keyword evidence="2" id="KW-0597">Phosphoprotein</keyword>
<dbReference type="AlphaFoldDB" id="A0A0M2V482"/>
<dbReference type="Gene3D" id="3.40.720.10">
    <property type="entry name" value="Alkaline Phosphatase, subunit A"/>
    <property type="match status" value="1"/>
</dbReference>
<dbReference type="SUPFAM" id="SSF53649">
    <property type="entry name" value="Alkaline phosphatase-like"/>
    <property type="match status" value="1"/>
</dbReference>
<feature type="binding site" evidence="8">
    <location>
        <position position="300"/>
    </location>
    <ligand>
        <name>Zn(2+)</name>
        <dbReference type="ChEBI" id="CHEBI:29105"/>
        <label>2</label>
    </ligand>
</feature>
<evidence type="ECO:0000256" key="6">
    <source>
        <dbReference type="ARBA" id="ARBA00022842"/>
    </source>
</evidence>
<dbReference type="InterPro" id="IPR001952">
    <property type="entry name" value="Alkaline_phosphatase"/>
</dbReference>
<evidence type="ECO:0000256" key="9">
    <source>
        <dbReference type="RuleBase" id="RU003946"/>
    </source>
</evidence>
<feature type="binding site" evidence="8">
    <location>
        <position position="31"/>
    </location>
    <ligand>
        <name>Mg(2+)</name>
        <dbReference type="ChEBI" id="CHEBI:18420"/>
    </ligand>
</feature>
<dbReference type="PATRIC" id="fig|336831.14.peg.241"/>
<proteinExistence type="inferred from homology"/>
<gene>
    <name evidence="10" type="ORF">WG68_09690</name>
</gene>
<dbReference type="PROSITE" id="PS00123">
    <property type="entry name" value="ALKALINE_PHOSPHATASE"/>
    <property type="match status" value="1"/>
</dbReference>
<evidence type="ECO:0000256" key="3">
    <source>
        <dbReference type="ARBA" id="ARBA00022723"/>
    </source>
</evidence>
<feature type="binding site" evidence="8">
    <location>
        <position position="261"/>
    </location>
    <ligand>
        <name>Zn(2+)</name>
        <dbReference type="ChEBI" id="CHEBI:29105"/>
        <label>2</label>
    </ligand>
</feature>
<comment type="cofactor">
    <cofactor evidence="8">
        <name>Mg(2+)</name>
        <dbReference type="ChEBI" id="CHEBI:18420"/>
    </cofactor>
    <text evidence="8">Binds 1 Mg(2+) ion.</text>
</comment>
<dbReference type="GO" id="GO:0046872">
    <property type="term" value="F:metal ion binding"/>
    <property type="evidence" value="ECO:0007669"/>
    <property type="project" value="UniProtKB-KW"/>
</dbReference>
<feature type="binding site" evidence="8">
    <location>
        <position position="299"/>
    </location>
    <ligand>
        <name>Zn(2+)</name>
        <dbReference type="ChEBI" id="CHEBI:29105"/>
        <label>2</label>
    </ligand>
</feature>
<comment type="similarity">
    <text evidence="1 9">Belongs to the alkaline phosphatase family.</text>
</comment>
<reference evidence="10 11" key="1">
    <citation type="submission" date="2015-03" db="EMBL/GenBank/DDBJ databases">
        <title>Draft genome sequences of two protease-producing strains of Arsukibacterium isolated from two cold and alkaline environments.</title>
        <authorList>
            <person name="Lylloff J.E."/>
            <person name="Skov L.B."/>
            <person name="Jepsen M."/>
            <person name="Hallin P.F."/>
            <person name="Sorensen S.J."/>
            <person name="Stougaard P."/>
            <person name="Glaring M.A."/>
        </authorList>
    </citation>
    <scope>NUCLEOTIDE SEQUENCE [LARGE SCALE GENOMIC DNA]</scope>
    <source>
        <strain evidence="10 11">GCM72</strain>
    </source>
</reference>